<dbReference type="SMART" id="SM00486">
    <property type="entry name" value="POLBc"/>
    <property type="match status" value="1"/>
</dbReference>
<feature type="domain" description="DNA-directed DNA polymerase family B exonuclease" evidence="15">
    <location>
        <begin position="417"/>
        <end position="648"/>
    </location>
</feature>
<dbReference type="SUPFAM" id="SSF53098">
    <property type="entry name" value="Ribonuclease H-like"/>
    <property type="match status" value="1"/>
</dbReference>
<dbReference type="PANTHER" id="PTHR45861:SF1">
    <property type="entry name" value="DNA POLYMERASE ALPHA CATALYTIC SUBUNIT"/>
    <property type="match status" value="1"/>
</dbReference>
<dbReference type="CDD" id="cd05532">
    <property type="entry name" value="POLBc_alpha"/>
    <property type="match status" value="1"/>
</dbReference>
<dbReference type="InterPro" id="IPR045846">
    <property type="entry name" value="POLBc_alpha"/>
</dbReference>
<evidence type="ECO:0000256" key="3">
    <source>
        <dbReference type="ARBA" id="ARBA00022679"/>
    </source>
</evidence>
<dbReference type="Gene3D" id="6.10.10.100">
    <property type="match status" value="1"/>
</dbReference>
<comment type="similarity">
    <text evidence="2 12">Belongs to the DNA polymerase type-B family.</text>
</comment>
<dbReference type="EC" id="2.7.7.7" evidence="12"/>
<dbReference type="GO" id="GO:0003682">
    <property type="term" value="F:chromatin binding"/>
    <property type="evidence" value="ECO:0007669"/>
    <property type="project" value="TreeGrafter"/>
</dbReference>
<dbReference type="InterPro" id="IPR024647">
    <property type="entry name" value="DNA_pol_a_cat_su_N"/>
</dbReference>
<dbReference type="Proteomes" id="UP001195914">
    <property type="component" value="Unassembled WGS sequence"/>
</dbReference>
<name>A0AAD9GJY5_BABDI</name>
<dbReference type="NCBIfam" id="TIGR00592">
    <property type="entry name" value="pol2"/>
    <property type="match status" value="1"/>
</dbReference>
<dbReference type="GO" id="GO:0003688">
    <property type="term" value="F:DNA replication origin binding"/>
    <property type="evidence" value="ECO:0007669"/>
    <property type="project" value="TreeGrafter"/>
</dbReference>
<dbReference type="PROSITE" id="PS00116">
    <property type="entry name" value="DNA_POLYMERASE_B"/>
    <property type="match status" value="1"/>
</dbReference>
<dbReference type="Gene3D" id="1.10.287.690">
    <property type="entry name" value="Helix hairpin bin"/>
    <property type="match status" value="1"/>
</dbReference>
<dbReference type="GO" id="GO:0006272">
    <property type="term" value="P:leading strand elongation"/>
    <property type="evidence" value="ECO:0007669"/>
    <property type="project" value="TreeGrafter"/>
</dbReference>
<dbReference type="GO" id="GO:0003697">
    <property type="term" value="F:single-stranded DNA binding"/>
    <property type="evidence" value="ECO:0007669"/>
    <property type="project" value="TreeGrafter"/>
</dbReference>
<evidence type="ECO:0000256" key="4">
    <source>
        <dbReference type="ARBA" id="ARBA00022695"/>
    </source>
</evidence>
<reference evidence="17" key="1">
    <citation type="journal article" date="2014" name="Nucleic Acids Res.">
        <title>The evolutionary dynamics of variant antigen genes in Babesia reveal a history of genomic innovation underlying host-parasite interaction.</title>
        <authorList>
            <person name="Jackson A.P."/>
            <person name="Otto T.D."/>
            <person name="Darby A."/>
            <person name="Ramaprasad A."/>
            <person name="Xia D."/>
            <person name="Echaide I.E."/>
            <person name="Farber M."/>
            <person name="Gahlot S."/>
            <person name="Gamble J."/>
            <person name="Gupta D."/>
            <person name="Gupta Y."/>
            <person name="Jackson L."/>
            <person name="Malandrin L."/>
            <person name="Malas T.B."/>
            <person name="Moussa E."/>
            <person name="Nair M."/>
            <person name="Reid A.J."/>
            <person name="Sanders M."/>
            <person name="Sharma J."/>
            <person name="Tracey A."/>
            <person name="Quail M.A."/>
            <person name="Weir W."/>
            <person name="Wastling J.M."/>
            <person name="Hall N."/>
            <person name="Willadsen P."/>
            <person name="Lingelbach K."/>
            <person name="Shiels B."/>
            <person name="Tait A."/>
            <person name="Berriman M."/>
            <person name="Allred D.R."/>
            <person name="Pain A."/>
        </authorList>
    </citation>
    <scope>NUCLEOTIDE SEQUENCE</scope>
    <source>
        <strain evidence="17">1802A</strain>
    </source>
</reference>
<evidence type="ECO:0000256" key="6">
    <source>
        <dbReference type="ARBA" id="ARBA00022723"/>
    </source>
</evidence>
<keyword evidence="18" id="KW-1185">Reference proteome</keyword>
<evidence type="ECO:0000256" key="11">
    <source>
        <dbReference type="ARBA" id="ARBA00023242"/>
    </source>
</evidence>
<dbReference type="InterPro" id="IPR017964">
    <property type="entry name" value="DNA-dir_DNA_pol_B_CS"/>
</dbReference>
<accession>A0AAD9GJY5</accession>
<dbReference type="Gene3D" id="3.30.70.2820">
    <property type="match status" value="1"/>
</dbReference>
<dbReference type="InterPro" id="IPR036397">
    <property type="entry name" value="RNaseH_sf"/>
</dbReference>
<dbReference type="Pfam" id="PF00136">
    <property type="entry name" value="DNA_pol_B"/>
    <property type="match status" value="1"/>
</dbReference>
<dbReference type="SUPFAM" id="SSF56672">
    <property type="entry name" value="DNA/RNA polymerases"/>
    <property type="match status" value="1"/>
</dbReference>
<keyword evidence="6" id="KW-0479">Metal-binding</keyword>
<evidence type="ECO:0000256" key="9">
    <source>
        <dbReference type="ARBA" id="ARBA00022932"/>
    </source>
</evidence>
<evidence type="ECO:0000259" key="15">
    <source>
        <dbReference type="Pfam" id="PF03104"/>
    </source>
</evidence>
<dbReference type="GO" id="GO:0005658">
    <property type="term" value="C:alpha DNA polymerase:primase complex"/>
    <property type="evidence" value="ECO:0007669"/>
    <property type="project" value="TreeGrafter"/>
</dbReference>
<keyword evidence="3 12" id="KW-0808">Transferase</keyword>
<organism evidence="17 18">
    <name type="scientific">Babesia divergens</name>
    <dbReference type="NCBI Taxonomy" id="32595"/>
    <lineage>
        <taxon>Eukaryota</taxon>
        <taxon>Sar</taxon>
        <taxon>Alveolata</taxon>
        <taxon>Apicomplexa</taxon>
        <taxon>Aconoidasida</taxon>
        <taxon>Piroplasmida</taxon>
        <taxon>Babesiidae</taxon>
        <taxon>Babesia</taxon>
    </lineage>
</organism>
<evidence type="ECO:0000313" key="17">
    <source>
        <dbReference type="EMBL" id="KAK1939688.1"/>
    </source>
</evidence>
<dbReference type="GO" id="GO:0008270">
    <property type="term" value="F:zinc ion binding"/>
    <property type="evidence" value="ECO:0007669"/>
    <property type="project" value="UniProtKB-KW"/>
</dbReference>
<dbReference type="EMBL" id="JAHBMH010000007">
    <property type="protein sequence ID" value="KAK1939688.1"/>
    <property type="molecule type" value="Genomic_DNA"/>
</dbReference>
<dbReference type="InterPro" id="IPR006172">
    <property type="entry name" value="DNA-dir_DNA_pol_B"/>
</dbReference>
<keyword evidence="5 12" id="KW-0235">DNA replication</keyword>
<comment type="caution">
    <text evidence="17">The sequence shown here is derived from an EMBL/GenBank/DDBJ whole genome shotgun (WGS) entry which is preliminary data.</text>
</comment>
<evidence type="ECO:0000259" key="14">
    <source>
        <dbReference type="Pfam" id="PF00136"/>
    </source>
</evidence>
<dbReference type="Gene3D" id="1.10.132.60">
    <property type="entry name" value="DNA polymerase family B, C-terminal domain"/>
    <property type="match status" value="1"/>
</dbReference>
<dbReference type="InterPro" id="IPR043502">
    <property type="entry name" value="DNA/RNA_pol_sf"/>
</dbReference>
<dbReference type="CDD" id="cd05776">
    <property type="entry name" value="DNA_polB_alpha_exo"/>
    <property type="match status" value="1"/>
</dbReference>
<keyword evidence="7" id="KW-0863">Zinc-finger</keyword>
<dbReference type="InterPro" id="IPR006134">
    <property type="entry name" value="DNA-dir_DNA_pol_B_multi_dom"/>
</dbReference>
<comment type="subcellular location">
    <subcellularLocation>
        <location evidence="1">Nucleus</location>
    </subcellularLocation>
</comment>
<evidence type="ECO:0000256" key="12">
    <source>
        <dbReference type="RuleBase" id="RU000442"/>
    </source>
</evidence>
<keyword evidence="9 12" id="KW-0239">DNA-directed DNA polymerase</keyword>
<feature type="compositionally biased region" description="Acidic residues" evidence="13">
    <location>
        <begin position="68"/>
        <end position="78"/>
    </location>
</feature>
<evidence type="ECO:0000259" key="16">
    <source>
        <dbReference type="Pfam" id="PF12254"/>
    </source>
</evidence>
<dbReference type="GO" id="GO:1902975">
    <property type="term" value="P:mitotic DNA replication initiation"/>
    <property type="evidence" value="ECO:0007669"/>
    <property type="project" value="InterPro"/>
</dbReference>
<dbReference type="Gene3D" id="3.90.1600.10">
    <property type="entry name" value="Palm domain of DNA polymerase"/>
    <property type="match status" value="1"/>
</dbReference>
<dbReference type="Gene3D" id="3.30.420.10">
    <property type="entry name" value="Ribonuclease H-like superfamily/Ribonuclease H"/>
    <property type="match status" value="1"/>
</dbReference>
<keyword evidence="10 12" id="KW-0238">DNA-binding</keyword>
<dbReference type="Pfam" id="PF03104">
    <property type="entry name" value="DNA_pol_B_exo1"/>
    <property type="match status" value="1"/>
</dbReference>
<dbReference type="PANTHER" id="PTHR45861">
    <property type="entry name" value="DNA POLYMERASE ALPHA CATALYTIC SUBUNIT"/>
    <property type="match status" value="1"/>
</dbReference>
<dbReference type="GO" id="GO:0003887">
    <property type="term" value="F:DNA-directed DNA polymerase activity"/>
    <property type="evidence" value="ECO:0007669"/>
    <property type="project" value="UniProtKB-KW"/>
</dbReference>
<evidence type="ECO:0000256" key="8">
    <source>
        <dbReference type="ARBA" id="ARBA00022833"/>
    </source>
</evidence>
<dbReference type="PRINTS" id="PR00106">
    <property type="entry name" value="DNAPOLB"/>
</dbReference>
<evidence type="ECO:0000256" key="7">
    <source>
        <dbReference type="ARBA" id="ARBA00022771"/>
    </source>
</evidence>
<dbReference type="GO" id="GO:0000166">
    <property type="term" value="F:nucleotide binding"/>
    <property type="evidence" value="ECO:0007669"/>
    <property type="project" value="InterPro"/>
</dbReference>
<evidence type="ECO:0000256" key="1">
    <source>
        <dbReference type="ARBA" id="ARBA00004123"/>
    </source>
</evidence>
<dbReference type="Pfam" id="PF12254">
    <property type="entry name" value="DNA_pol_alpha_N"/>
    <property type="match status" value="1"/>
</dbReference>
<dbReference type="InterPro" id="IPR006133">
    <property type="entry name" value="DNA-dir_DNA_pol_B_exonuc"/>
</dbReference>
<protein>
    <recommendedName>
        <fullName evidence="12">DNA polymerase</fullName>
        <ecNumber evidence="12">2.7.7.7</ecNumber>
    </recommendedName>
</protein>
<feature type="domain" description="DNA-directed DNA polymerase family B multifunctional" evidence="14">
    <location>
        <begin position="724"/>
        <end position="1165"/>
    </location>
</feature>
<dbReference type="Gene3D" id="2.40.50.730">
    <property type="match status" value="1"/>
</dbReference>
<feature type="compositionally biased region" description="Polar residues" evidence="13">
    <location>
        <begin position="1"/>
        <end position="13"/>
    </location>
</feature>
<evidence type="ECO:0000256" key="13">
    <source>
        <dbReference type="SAM" id="MobiDB-lite"/>
    </source>
</evidence>
<reference evidence="17" key="2">
    <citation type="submission" date="2021-05" db="EMBL/GenBank/DDBJ databases">
        <authorList>
            <person name="Pain A."/>
        </authorList>
    </citation>
    <scope>NUCLEOTIDE SEQUENCE</scope>
    <source>
        <strain evidence="17">1802A</strain>
    </source>
</reference>
<evidence type="ECO:0000256" key="5">
    <source>
        <dbReference type="ARBA" id="ARBA00022705"/>
    </source>
</evidence>
<gene>
    <name evidence="17" type="ORF">X943_002328</name>
</gene>
<keyword evidence="11" id="KW-0539">Nucleus</keyword>
<evidence type="ECO:0000256" key="10">
    <source>
        <dbReference type="ARBA" id="ARBA00023125"/>
    </source>
</evidence>
<keyword evidence="4 12" id="KW-0548">Nucleotidyltransferase</keyword>
<evidence type="ECO:0000313" key="18">
    <source>
        <dbReference type="Proteomes" id="UP001195914"/>
    </source>
</evidence>
<dbReference type="InterPro" id="IPR042087">
    <property type="entry name" value="DNA_pol_B_thumb"/>
</dbReference>
<comment type="catalytic activity">
    <reaction evidence="12">
        <text>DNA(n) + a 2'-deoxyribonucleoside 5'-triphosphate = DNA(n+1) + diphosphate</text>
        <dbReference type="Rhea" id="RHEA:22508"/>
        <dbReference type="Rhea" id="RHEA-COMP:17339"/>
        <dbReference type="Rhea" id="RHEA-COMP:17340"/>
        <dbReference type="ChEBI" id="CHEBI:33019"/>
        <dbReference type="ChEBI" id="CHEBI:61560"/>
        <dbReference type="ChEBI" id="CHEBI:173112"/>
        <dbReference type="EC" id="2.7.7.7"/>
    </reaction>
</comment>
<dbReference type="GO" id="GO:0006273">
    <property type="term" value="P:lagging strand elongation"/>
    <property type="evidence" value="ECO:0007669"/>
    <property type="project" value="TreeGrafter"/>
</dbReference>
<feature type="region of interest" description="Disordered" evidence="13">
    <location>
        <begin position="68"/>
        <end position="88"/>
    </location>
</feature>
<feature type="region of interest" description="Disordered" evidence="13">
    <location>
        <begin position="1"/>
        <end position="20"/>
    </location>
</feature>
<proteinExistence type="inferred from homology"/>
<sequence length="1449" mass="164370">MVKSRSNAISNALSKIRKQREGTAKALDEYEVEDENEKIYEVVTAEEYKERTSKRRLDDFIEGGEVFSEDDYEYDSDSGDDRHEGYAAKRQLPDGYGKSIAQHFTEIARKESMPVSRSKDPEADRKLIEKLSKFEDDLDDDDVPMNTCPSGMTGHMPGTVGLGYPYRPSYPLPQFTQYQTYQGGMTQAQIEVDNPTFAPAPKTEPLPESPVNSAPVVADITAELDINQVLEEADKVAKEVSVELDSSIVDDFGEVDASAMEVVTTGSPRDHSSQEFERALTPDAKDFAFYLIDVYEDTNGLLRLFGKLHRGNGVTESCLVTVRELMRCLFFKARMDLDFSEMPEGEGSYERAFMKRFFNEFELIRKSYGIKKAKYKLVRRKLLRYGPSEEALYVKVCYPFSFPQLKPEHYVGESYSDVYGATTSPGELFLVKRKIKGPSWLRLIDATPSTERLSTCKHEVDVMSHKNVVLWATGDTEELPTPTLCVASVSVKTFFASPTHQEVLQVAMIYDKECQIDASEIRQLNRCTQYIGIRKINNHDWPVEMKPFLEKRPYFRIFEQERGLLANFMKMLEVIDPDVVIGHDLGQNVTDVLLKRCNALNIPLRVSFSRMRATKKYTTPFCAGRLYCDTRLLTKELHHNRSNYDLSSCVTDLVYASQVKDSPFYIKNSFTLKELAGCFGEESMKELLTLAQANSKCCLDSLNLLIKLQALPLTKELTNIAGNLWSRSVQCARSERNDFLLLHEFHRAKYIIDHNFERFHKQAAGATGNEDDDDKSKKTYEGGLVLEPMAGLYDTFVLLLDFNSLYPSIIQEFNVCFTTVRLLDDDNVEVLGDVPGMVPQILKRLVDLRASVKTALATERNSTRKVQLGVRQLALKLVANSLYGCLGSVYSRFHARHMAAYITQQGRMVLQSTREKVEKQFSLRVIYGDTDSLMIDTNIRDDGSEAAFEAAQQIATTLMSSINKSHKKLEIALKVVNYHNRQFTREIKGLDFIRRDWSILTKEVGNTLLAIILSENQADNPSQGAENIVEQIHETLREVNRRITEGNIPPKAWIITRQLAKNPKEYASNSNLPHVTVALRMNESGASYGAGHEVPFIICSKESIERKMQAESDGDVETKEKRDINLRSLCNRAYSLVEFQQNGLEPDIHYYKSQQLLPPVMRLCGVIAGTDPTKLARCLEIEDAVNHTVLNSNLGTFDYGEHEAKALSLINKTRDRYREVEMTTTVMCQFCNTGVAANYFLKHMGCNNCGNWLPLHAMRNWIVRTVYEISLQSSFCIRICNICNTTTPNVCIGDQDACPQPTCRSRDAMEVVLPASKIYLYYEYIIYMLEGELTNEHGSQQSDTLVNVTVDVGGKMSILTAQAPFRATRKFQDILNRTLRMANLRATSGFRVCGQYILGILEALPFMQYHTVDYSVEREELCTLVKQLQQRNAYSVVTLSDVFSVFSIE</sequence>
<evidence type="ECO:0000256" key="2">
    <source>
        <dbReference type="ARBA" id="ARBA00005755"/>
    </source>
</evidence>
<feature type="domain" description="DNA polymerase alpha catalytic subunit N-terminal" evidence="16">
    <location>
        <begin position="13"/>
        <end position="63"/>
    </location>
</feature>
<keyword evidence="8" id="KW-0862">Zinc</keyword>
<dbReference type="InterPro" id="IPR012337">
    <property type="entry name" value="RNaseH-like_sf"/>
</dbReference>
<dbReference type="InterPro" id="IPR023211">
    <property type="entry name" value="DNA_pol_palm_dom_sf"/>
</dbReference>